<accession>A0AA36HPV3</accession>
<reference evidence="2" key="1">
    <citation type="submission" date="2023-08" db="EMBL/GenBank/DDBJ databases">
        <authorList>
            <person name="Chen Y."/>
            <person name="Shah S."/>
            <person name="Dougan E. K."/>
            <person name="Thang M."/>
            <person name="Chan C."/>
        </authorList>
    </citation>
    <scope>NUCLEOTIDE SEQUENCE</scope>
</reference>
<protein>
    <submittedName>
        <fullName evidence="2">Uncharacterized protein</fullName>
    </submittedName>
</protein>
<evidence type="ECO:0000313" key="2">
    <source>
        <dbReference type="EMBL" id="CAJ1372339.1"/>
    </source>
</evidence>
<gene>
    <name evidence="2" type="ORF">EVOR1521_LOCUS2440</name>
</gene>
<dbReference type="Proteomes" id="UP001178507">
    <property type="component" value="Unassembled WGS sequence"/>
</dbReference>
<dbReference type="EMBL" id="CAUJNA010000128">
    <property type="protein sequence ID" value="CAJ1372339.1"/>
    <property type="molecule type" value="Genomic_DNA"/>
</dbReference>
<feature type="compositionally biased region" description="Low complexity" evidence="1">
    <location>
        <begin position="28"/>
        <end position="49"/>
    </location>
</feature>
<evidence type="ECO:0000256" key="1">
    <source>
        <dbReference type="SAM" id="MobiDB-lite"/>
    </source>
</evidence>
<evidence type="ECO:0000313" key="3">
    <source>
        <dbReference type="Proteomes" id="UP001178507"/>
    </source>
</evidence>
<name>A0AA36HPV3_9DINO</name>
<proteinExistence type="predicted"/>
<sequence length="88" mass="8466">MAGVVTTMVDDTFAAAGPGPAKADLGRSPATAATAGAGTAATPSAAPAPLWRTVPGSTSPAALPGRLLEAPCCICSHLAALYATQVTC</sequence>
<keyword evidence="3" id="KW-1185">Reference proteome</keyword>
<organism evidence="2 3">
    <name type="scientific">Effrenium voratum</name>
    <dbReference type="NCBI Taxonomy" id="2562239"/>
    <lineage>
        <taxon>Eukaryota</taxon>
        <taxon>Sar</taxon>
        <taxon>Alveolata</taxon>
        <taxon>Dinophyceae</taxon>
        <taxon>Suessiales</taxon>
        <taxon>Symbiodiniaceae</taxon>
        <taxon>Effrenium</taxon>
    </lineage>
</organism>
<feature type="region of interest" description="Disordered" evidence="1">
    <location>
        <begin position="14"/>
        <end position="51"/>
    </location>
</feature>
<comment type="caution">
    <text evidence="2">The sequence shown here is derived from an EMBL/GenBank/DDBJ whole genome shotgun (WGS) entry which is preliminary data.</text>
</comment>
<dbReference type="AlphaFoldDB" id="A0AA36HPV3"/>